<keyword evidence="2" id="KW-0456">Lyase</keyword>
<gene>
    <name evidence="4" type="ORF">AHIS1636_26740</name>
</gene>
<evidence type="ECO:0000313" key="4">
    <source>
        <dbReference type="EMBL" id="GLB68232.1"/>
    </source>
</evidence>
<evidence type="ECO:0000313" key="5">
    <source>
        <dbReference type="Proteomes" id="UP001209654"/>
    </source>
</evidence>
<dbReference type="EMBL" id="BRVS01000013">
    <property type="protein sequence ID" value="GLB68232.1"/>
    <property type="molecule type" value="Genomic_DNA"/>
</dbReference>
<dbReference type="InterPro" id="IPR001608">
    <property type="entry name" value="Ala_racemase_N"/>
</dbReference>
<dbReference type="Gene3D" id="2.40.37.20">
    <property type="entry name" value="D-serine dehydratase-like domain"/>
    <property type="match status" value="1"/>
</dbReference>
<dbReference type="PANTHER" id="PTHR28004">
    <property type="entry name" value="ZGC:162816-RELATED"/>
    <property type="match status" value="1"/>
</dbReference>
<dbReference type="Proteomes" id="UP001209654">
    <property type="component" value="Unassembled WGS sequence"/>
</dbReference>
<comment type="caution">
    <text evidence="4">The sequence shown here is derived from an EMBL/GenBank/DDBJ whole genome shotgun (WGS) entry which is preliminary data.</text>
</comment>
<evidence type="ECO:0000256" key="2">
    <source>
        <dbReference type="ARBA" id="ARBA00023239"/>
    </source>
</evidence>
<keyword evidence="5" id="KW-1185">Reference proteome</keyword>
<comment type="similarity">
    <text evidence="1">Belongs to the DSD1 family.</text>
</comment>
<reference evidence="4 5" key="1">
    <citation type="journal article" date="2023" name="Int. J. Syst. Evol. Microbiol.">
        <title>Arthrobacter mangrovi sp. nov., an actinobacterium isolated from the rhizosphere of a mangrove.</title>
        <authorList>
            <person name="Hamada M."/>
            <person name="Saitou S."/>
            <person name="Enomoto N."/>
            <person name="Nanri K."/>
            <person name="Hidaka K."/>
            <person name="Miura T."/>
            <person name="Tamura T."/>
        </authorList>
    </citation>
    <scope>NUCLEOTIDE SEQUENCE [LARGE SCALE GENOMIC DNA]</scope>
    <source>
        <strain evidence="4 5">NBRC 112813</strain>
    </source>
</reference>
<feature type="domain" description="D-serine dehydratase-like" evidence="3">
    <location>
        <begin position="314"/>
        <end position="412"/>
    </location>
</feature>
<dbReference type="InterPro" id="IPR026956">
    <property type="entry name" value="D-ser_dehydrat-like_dom"/>
</dbReference>
<evidence type="ECO:0000259" key="3">
    <source>
        <dbReference type="SMART" id="SM01119"/>
    </source>
</evidence>
<accession>A0ABQ5MW72</accession>
<dbReference type="PANTHER" id="PTHR28004:SF8">
    <property type="entry name" value="D-SERINE DEAMINASE"/>
    <property type="match status" value="1"/>
</dbReference>
<dbReference type="RefSeq" id="WP_264796329.1">
    <property type="nucleotide sequence ID" value="NZ_BRVS01000013.1"/>
</dbReference>
<dbReference type="SUPFAM" id="SSF51419">
    <property type="entry name" value="PLP-binding barrel"/>
    <property type="match status" value="1"/>
</dbReference>
<sequence>MTTGKEREAHVLERLIGGEDKGLPVEAAGLTVGEYLASKPELSEFWTPLLVLSEDALAGNIAFMAGWLRERGLELMPHGKTTMAPQLWQQQLDAGATGITVANPSQLKVARAHGFDTVMLANQLADQNAIRWVAGELEHPECTIWSWVDSADGVRLAEEALRGLSPARPLSVLVELGAPGKRTGARGVAAALEVADAVAASPVLRLAGVAGYEGALGKDRTEPTVELIRRYVADLLELHGKLGDRYADGDVLVTCGGSNYPDIVADLFATARKSDSARYVLRSGAYITHDDGAYHALSPFDRDRAGEEHSLVPVAHGLARVLSQPEPGLALLDGGKRDFPYDDGLPVPQFAVSHADGQVSALHGAIVSDMNDQHSFLRTAPGWEPKVGDLVVLGLSHPCTTFDKWRLIPAVRNLVPGEDAVITRLIETCF</sequence>
<dbReference type="SMART" id="SM01119">
    <property type="entry name" value="D-ser_dehydrat"/>
    <property type="match status" value="1"/>
</dbReference>
<protein>
    <submittedName>
        <fullName evidence="4">Alanine racemase</fullName>
    </submittedName>
</protein>
<dbReference type="Pfam" id="PF14031">
    <property type="entry name" value="D-ser_dehydrat"/>
    <property type="match status" value="1"/>
</dbReference>
<dbReference type="InterPro" id="IPR029066">
    <property type="entry name" value="PLP-binding_barrel"/>
</dbReference>
<evidence type="ECO:0000256" key="1">
    <source>
        <dbReference type="ARBA" id="ARBA00005323"/>
    </source>
</evidence>
<proteinExistence type="inferred from homology"/>
<name>A0ABQ5MW72_9MICC</name>
<dbReference type="InterPro" id="IPR042208">
    <property type="entry name" value="D-ser_dehydrat-like_sf"/>
</dbReference>
<dbReference type="Gene3D" id="3.20.20.10">
    <property type="entry name" value="Alanine racemase"/>
    <property type="match status" value="1"/>
</dbReference>
<dbReference type="InterPro" id="IPR051466">
    <property type="entry name" value="D-amino_acid_metab_enzyme"/>
</dbReference>
<organism evidence="4 5">
    <name type="scientific">Arthrobacter mangrovi</name>
    <dbReference type="NCBI Taxonomy" id="2966350"/>
    <lineage>
        <taxon>Bacteria</taxon>
        <taxon>Bacillati</taxon>
        <taxon>Actinomycetota</taxon>
        <taxon>Actinomycetes</taxon>
        <taxon>Micrococcales</taxon>
        <taxon>Micrococcaceae</taxon>
        <taxon>Arthrobacter</taxon>
    </lineage>
</organism>
<dbReference type="Pfam" id="PF01168">
    <property type="entry name" value="Ala_racemase_N"/>
    <property type="match status" value="1"/>
</dbReference>